<dbReference type="InterPro" id="IPR040034">
    <property type="entry name" value="CENP-H"/>
</dbReference>
<keyword evidence="3" id="KW-0158">Chromosome</keyword>
<dbReference type="PaxDb" id="67767-A0A0J7JVM4"/>
<dbReference type="AlphaFoldDB" id="A0A0J7JVM4"/>
<dbReference type="PANTHER" id="PTHR48122">
    <property type="entry name" value="CENTROMERE PROTEIN H"/>
    <property type="match status" value="1"/>
</dbReference>
<evidence type="ECO:0000259" key="9">
    <source>
        <dbReference type="Pfam" id="PF05837"/>
    </source>
</evidence>
<dbReference type="GO" id="GO:0007052">
    <property type="term" value="P:mitotic spindle organization"/>
    <property type="evidence" value="ECO:0007669"/>
    <property type="project" value="TreeGrafter"/>
</dbReference>
<evidence type="ECO:0000256" key="6">
    <source>
        <dbReference type="ARBA" id="ARBA00023328"/>
    </source>
</evidence>
<comment type="similarity">
    <text evidence="7">Belongs to the CENP-H/MCM16 family.</text>
</comment>
<dbReference type="GO" id="GO:0043515">
    <property type="term" value="F:kinetochore binding"/>
    <property type="evidence" value="ECO:0007669"/>
    <property type="project" value="TreeGrafter"/>
</dbReference>
<keyword evidence="11" id="KW-1185">Reference proteome</keyword>
<dbReference type="OrthoDB" id="2274804at2759"/>
<evidence type="ECO:0000256" key="8">
    <source>
        <dbReference type="SAM" id="MobiDB-lite"/>
    </source>
</evidence>
<feature type="domain" description="Centromere protein H C-terminal" evidence="9">
    <location>
        <begin position="126"/>
        <end position="253"/>
    </location>
</feature>
<dbReference type="EMBL" id="LBMM01026662">
    <property type="protein sequence ID" value="KMQ82293.1"/>
    <property type="molecule type" value="Genomic_DNA"/>
</dbReference>
<feature type="region of interest" description="Disordered" evidence="8">
    <location>
        <begin position="1"/>
        <end position="24"/>
    </location>
</feature>
<dbReference type="InterPro" id="IPR008426">
    <property type="entry name" value="CENP-H_C"/>
</dbReference>
<dbReference type="Pfam" id="PF05837">
    <property type="entry name" value="CENP-H"/>
    <property type="match status" value="1"/>
</dbReference>
<dbReference type="PANTHER" id="PTHR48122:SF1">
    <property type="entry name" value="CENTROMERE PROTEIN H"/>
    <property type="match status" value="1"/>
</dbReference>
<organism evidence="10 11">
    <name type="scientific">Lasius niger</name>
    <name type="common">Black garden ant</name>
    <dbReference type="NCBI Taxonomy" id="67767"/>
    <lineage>
        <taxon>Eukaryota</taxon>
        <taxon>Metazoa</taxon>
        <taxon>Ecdysozoa</taxon>
        <taxon>Arthropoda</taxon>
        <taxon>Hexapoda</taxon>
        <taxon>Insecta</taxon>
        <taxon>Pterygota</taxon>
        <taxon>Neoptera</taxon>
        <taxon>Endopterygota</taxon>
        <taxon>Hymenoptera</taxon>
        <taxon>Apocrita</taxon>
        <taxon>Aculeata</taxon>
        <taxon>Formicoidea</taxon>
        <taxon>Formicidae</taxon>
        <taxon>Formicinae</taxon>
        <taxon>Lasius</taxon>
        <taxon>Lasius</taxon>
    </lineage>
</organism>
<reference evidence="10 11" key="1">
    <citation type="submission" date="2015-04" db="EMBL/GenBank/DDBJ databases">
        <title>Lasius niger genome sequencing.</title>
        <authorList>
            <person name="Konorov E.A."/>
            <person name="Nikitin M.A."/>
            <person name="Kirill M.V."/>
            <person name="Chang P."/>
        </authorList>
    </citation>
    <scope>NUCLEOTIDE SEQUENCE [LARGE SCALE GENOMIC DNA]</scope>
    <source>
        <tissue evidence="10">Whole</tissue>
    </source>
</reference>
<evidence type="ECO:0000256" key="5">
    <source>
        <dbReference type="ARBA" id="ARBA00023242"/>
    </source>
</evidence>
<keyword evidence="4" id="KW-0995">Kinetochore</keyword>
<dbReference type="STRING" id="67767.A0A0J7JVM4"/>
<dbReference type="GO" id="GO:0007059">
    <property type="term" value="P:chromosome segregation"/>
    <property type="evidence" value="ECO:0007669"/>
    <property type="project" value="TreeGrafter"/>
</dbReference>
<protein>
    <submittedName>
        <fullName evidence="10">Centromere protein cenp-h</fullName>
    </submittedName>
</protein>
<feature type="region of interest" description="Disordered" evidence="8">
    <location>
        <begin position="57"/>
        <end position="124"/>
    </location>
</feature>
<comment type="subcellular location">
    <subcellularLocation>
        <location evidence="2">Chromosome</location>
        <location evidence="2">Centromere</location>
        <location evidence="2">Kinetochore</location>
    </subcellularLocation>
    <subcellularLocation>
        <location evidence="1">Nucleus</location>
    </subcellularLocation>
</comment>
<evidence type="ECO:0000256" key="7">
    <source>
        <dbReference type="ARBA" id="ARBA00025735"/>
    </source>
</evidence>
<evidence type="ECO:0000256" key="4">
    <source>
        <dbReference type="ARBA" id="ARBA00022838"/>
    </source>
</evidence>
<dbReference type="GO" id="GO:0051382">
    <property type="term" value="P:kinetochore assembly"/>
    <property type="evidence" value="ECO:0007669"/>
    <property type="project" value="InterPro"/>
</dbReference>
<gene>
    <name evidence="10" type="ORF">RF55_23483</name>
</gene>
<accession>A0A0J7JVM4</accession>
<evidence type="ECO:0000256" key="3">
    <source>
        <dbReference type="ARBA" id="ARBA00022454"/>
    </source>
</evidence>
<comment type="caution">
    <text evidence="10">The sequence shown here is derived from an EMBL/GenBank/DDBJ whole genome shotgun (WGS) entry which is preliminary data.</text>
</comment>
<keyword evidence="6" id="KW-0137">Centromere</keyword>
<evidence type="ECO:0000313" key="10">
    <source>
        <dbReference type="EMBL" id="KMQ82293.1"/>
    </source>
</evidence>
<dbReference type="GO" id="GO:0000776">
    <property type="term" value="C:kinetochore"/>
    <property type="evidence" value="ECO:0007669"/>
    <property type="project" value="UniProtKB-KW"/>
</dbReference>
<keyword evidence="5" id="KW-0539">Nucleus</keyword>
<dbReference type="Proteomes" id="UP000036403">
    <property type="component" value="Unassembled WGS sequence"/>
</dbReference>
<dbReference type="GO" id="GO:0005634">
    <property type="term" value="C:nucleus"/>
    <property type="evidence" value="ECO:0007669"/>
    <property type="project" value="UniProtKB-SubCell"/>
</dbReference>
<evidence type="ECO:0000256" key="1">
    <source>
        <dbReference type="ARBA" id="ARBA00004123"/>
    </source>
</evidence>
<proteinExistence type="inferred from homology"/>
<evidence type="ECO:0000256" key="2">
    <source>
        <dbReference type="ARBA" id="ARBA00004629"/>
    </source>
</evidence>
<name>A0A0J7JVM4_LASNI</name>
<evidence type="ECO:0000313" key="11">
    <source>
        <dbReference type="Proteomes" id="UP000036403"/>
    </source>
</evidence>
<sequence length="256" mass="27889">MVDSSRDGIMMDGYDDGSESRLPLSPDEQRVLDLYDTLQQLQLEIAIINALASQQSGTLPDDAQKPGHARQASGANTATHRRVNAGCRGSLGRVPRGSSRREGKTHLPLSGTPATHPFRPSSNALANERHCSDLLSYVERRDEVAISVAKQVADMGTLRSDSTKVQVETAIVNRHNAELTAVLCHLAERLKQKQVGSLDSPGTRSEMALLEDQVKSSRQRWRVMKGVAGGMISGSGIDWARDDELRDAVLDPENEV</sequence>